<protein>
    <submittedName>
        <fullName evidence="2">Uncharacterized protein</fullName>
    </submittedName>
</protein>
<reference evidence="2" key="1">
    <citation type="submission" date="2022-11" db="UniProtKB">
        <authorList>
            <consortium name="WormBaseParasite"/>
        </authorList>
    </citation>
    <scope>IDENTIFICATION</scope>
</reference>
<proteinExistence type="predicted"/>
<name>A0A915DS23_9BILA</name>
<dbReference type="AlphaFoldDB" id="A0A915DS23"/>
<dbReference type="Proteomes" id="UP000887574">
    <property type="component" value="Unplaced"/>
</dbReference>
<evidence type="ECO:0000313" key="1">
    <source>
        <dbReference type="Proteomes" id="UP000887574"/>
    </source>
</evidence>
<keyword evidence="1" id="KW-1185">Reference proteome</keyword>
<organism evidence="1 2">
    <name type="scientific">Ditylenchus dipsaci</name>
    <dbReference type="NCBI Taxonomy" id="166011"/>
    <lineage>
        <taxon>Eukaryota</taxon>
        <taxon>Metazoa</taxon>
        <taxon>Ecdysozoa</taxon>
        <taxon>Nematoda</taxon>
        <taxon>Chromadorea</taxon>
        <taxon>Rhabditida</taxon>
        <taxon>Tylenchina</taxon>
        <taxon>Tylenchomorpha</taxon>
        <taxon>Sphaerularioidea</taxon>
        <taxon>Anguinidae</taxon>
        <taxon>Anguininae</taxon>
        <taxon>Ditylenchus</taxon>
    </lineage>
</organism>
<evidence type="ECO:0000313" key="2">
    <source>
        <dbReference type="WBParaSite" id="jg23064"/>
    </source>
</evidence>
<accession>A0A915DS23</accession>
<dbReference type="WBParaSite" id="jg23064">
    <property type="protein sequence ID" value="jg23064"/>
    <property type="gene ID" value="jg23064"/>
</dbReference>
<sequence length="80" mass="8668">MRFSASNAARVSKALAAYSVQKLPPVVPLPAVVAMDREKIMKLDVLVEKCCTILSSSELSTPRSKAGLLELCRRAIPRNA</sequence>